<proteinExistence type="predicted"/>
<feature type="non-terminal residue" evidence="1">
    <location>
        <position position="70"/>
    </location>
</feature>
<gene>
    <name evidence="1" type="ORF">TELCIR_20782</name>
</gene>
<organism evidence="1 2">
    <name type="scientific">Teladorsagia circumcincta</name>
    <name type="common">Brown stomach worm</name>
    <name type="synonym">Ostertagia circumcincta</name>
    <dbReference type="NCBI Taxonomy" id="45464"/>
    <lineage>
        <taxon>Eukaryota</taxon>
        <taxon>Metazoa</taxon>
        <taxon>Ecdysozoa</taxon>
        <taxon>Nematoda</taxon>
        <taxon>Chromadorea</taxon>
        <taxon>Rhabditida</taxon>
        <taxon>Rhabditina</taxon>
        <taxon>Rhabditomorpha</taxon>
        <taxon>Strongyloidea</taxon>
        <taxon>Trichostrongylidae</taxon>
        <taxon>Teladorsagia</taxon>
    </lineage>
</organism>
<evidence type="ECO:0000313" key="1">
    <source>
        <dbReference type="EMBL" id="PIO57798.1"/>
    </source>
</evidence>
<dbReference type="Proteomes" id="UP000230423">
    <property type="component" value="Unassembled WGS sequence"/>
</dbReference>
<dbReference type="OrthoDB" id="3626597at2759"/>
<accession>A0A2G9TIS4</accession>
<dbReference type="EMBL" id="KZ363796">
    <property type="protein sequence ID" value="PIO57798.1"/>
    <property type="molecule type" value="Genomic_DNA"/>
</dbReference>
<keyword evidence="2" id="KW-1185">Reference proteome</keyword>
<name>A0A2G9TIS4_TELCI</name>
<evidence type="ECO:0000313" key="2">
    <source>
        <dbReference type="Proteomes" id="UP000230423"/>
    </source>
</evidence>
<dbReference type="AlphaFoldDB" id="A0A2G9TIS4"/>
<sequence length="70" mass="7862">MGHMEAIRVIYSHWFFYGSMPRNVSWPERIFGTGNDGNEASGGSHDWAKGSLKVNYAYLIELRPQNSAVG</sequence>
<reference evidence="1 2" key="1">
    <citation type="submission" date="2015-09" db="EMBL/GenBank/DDBJ databases">
        <title>Draft genome of the parasitic nematode Teladorsagia circumcincta isolate WARC Sus (inbred).</title>
        <authorList>
            <person name="Mitreva M."/>
        </authorList>
    </citation>
    <scope>NUCLEOTIDE SEQUENCE [LARGE SCALE GENOMIC DNA]</scope>
    <source>
        <strain evidence="1 2">S</strain>
    </source>
</reference>
<protein>
    <submittedName>
        <fullName evidence="1">Uncharacterized protein</fullName>
    </submittedName>
</protein>